<evidence type="ECO:0000313" key="2">
    <source>
        <dbReference type="EMBL" id="RLZ12709.1"/>
    </source>
</evidence>
<name>A0A3L9MQ46_9FLAO</name>
<feature type="domain" description="Glycosyltransferase 2-like" evidence="1">
    <location>
        <begin position="7"/>
        <end position="131"/>
    </location>
</feature>
<dbReference type="EMBL" id="RDOJ01000001">
    <property type="protein sequence ID" value="RLZ12709.1"/>
    <property type="molecule type" value="Genomic_DNA"/>
</dbReference>
<gene>
    <name evidence="2" type="ORF">EAH69_00715</name>
</gene>
<dbReference type="InterPro" id="IPR001173">
    <property type="entry name" value="Glyco_trans_2-like"/>
</dbReference>
<dbReference type="Pfam" id="PF00535">
    <property type="entry name" value="Glycos_transf_2"/>
    <property type="match status" value="1"/>
</dbReference>
<dbReference type="PANTHER" id="PTHR22916:SF3">
    <property type="entry name" value="UDP-GLCNAC:BETAGAL BETA-1,3-N-ACETYLGLUCOSAMINYLTRANSFERASE-LIKE PROTEIN 1"/>
    <property type="match status" value="1"/>
</dbReference>
<dbReference type="SUPFAM" id="SSF53448">
    <property type="entry name" value="Nucleotide-diphospho-sugar transferases"/>
    <property type="match status" value="1"/>
</dbReference>
<accession>A0A3L9MQ46</accession>
<comment type="caution">
    <text evidence="2">The sequence shown here is derived from an EMBL/GenBank/DDBJ whole genome shotgun (WGS) entry which is preliminary data.</text>
</comment>
<dbReference type="PANTHER" id="PTHR22916">
    <property type="entry name" value="GLYCOSYLTRANSFERASE"/>
    <property type="match status" value="1"/>
</dbReference>
<evidence type="ECO:0000313" key="3">
    <source>
        <dbReference type="Proteomes" id="UP000275348"/>
    </source>
</evidence>
<proteinExistence type="predicted"/>
<dbReference type="RefSeq" id="WP_121933287.1">
    <property type="nucleotide sequence ID" value="NZ_RDOJ01000001.1"/>
</dbReference>
<dbReference type="GO" id="GO:0016758">
    <property type="term" value="F:hexosyltransferase activity"/>
    <property type="evidence" value="ECO:0007669"/>
    <property type="project" value="UniProtKB-ARBA"/>
</dbReference>
<organism evidence="2 3">
    <name type="scientific">Faecalibacter macacae</name>
    <dbReference type="NCBI Taxonomy" id="1859289"/>
    <lineage>
        <taxon>Bacteria</taxon>
        <taxon>Pseudomonadati</taxon>
        <taxon>Bacteroidota</taxon>
        <taxon>Flavobacteriia</taxon>
        <taxon>Flavobacteriales</taxon>
        <taxon>Weeksellaceae</taxon>
        <taxon>Faecalibacter</taxon>
    </lineage>
</organism>
<dbReference type="Gene3D" id="3.90.550.10">
    <property type="entry name" value="Spore Coat Polysaccharide Biosynthesis Protein SpsA, Chain A"/>
    <property type="match status" value="1"/>
</dbReference>
<dbReference type="Proteomes" id="UP000275348">
    <property type="component" value="Unassembled WGS sequence"/>
</dbReference>
<dbReference type="OrthoDB" id="396512at2"/>
<keyword evidence="3" id="KW-1185">Reference proteome</keyword>
<dbReference type="InterPro" id="IPR029044">
    <property type="entry name" value="Nucleotide-diphossugar_trans"/>
</dbReference>
<evidence type="ECO:0000259" key="1">
    <source>
        <dbReference type="Pfam" id="PF00535"/>
    </source>
</evidence>
<dbReference type="CDD" id="cd00761">
    <property type="entry name" value="Glyco_tranf_GTA_type"/>
    <property type="match status" value="1"/>
</dbReference>
<sequence length="333" mass="39338">MYQPLISISIPIYKCEKHIYKCLLSVKNQLYNNLEIILVNDFTQDNSISIIEDFIVRNPNLKIKLLHHDKNYGLSTVRNTGILNSKGEYIFFLDSDDVITPDCISSLVNCAITTKVDVVVGQNKWINTFDQSEKAYGFPVKPKKKVIYNNHEIFVEYVKDNIPAVSWNKLIKRDFIIENNLFFIPNLYAQDELWMLHLMEKINSLAVVDEITYHYYLHSESVIFNRTKINFENYLTILSYFEISYKKNESKIIKQLIKEKVIYLKNTIILMVLKVYLNDKEYVSEIYLRMKKIIPFKVSDLTDNRLNLKSKKLLIKQNLPIKIGVNWYISRYT</sequence>
<protein>
    <submittedName>
        <fullName evidence="2">Glycosyltransferase</fullName>
    </submittedName>
</protein>
<dbReference type="AlphaFoldDB" id="A0A3L9MQ46"/>
<reference evidence="2 3" key="1">
    <citation type="submission" date="2018-10" db="EMBL/GenBank/DDBJ databases">
        <authorList>
            <person name="Chen X."/>
        </authorList>
    </citation>
    <scope>NUCLEOTIDE SEQUENCE [LARGE SCALE GENOMIC DNA]</scope>
    <source>
        <strain evidence="2 3">YIM 102668</strain>
    </source>
</reference>